<reference evidence="3" key="1">
    <citation type="journal article" date="2013" name="BMC Genomics">
        <title>Genomic characterization provides new insight into Salmonella phage diversity.</title>
        <authorList>
            <person name="Moreno Switt A.I."/>
            <person name="Orsi R.H."/>
            <person name="den Bakker H.C."/>
            <person name="Vongkamjan K."/>
            <person name="Altier C."/>
            <person name="Wiedmann M."/>
        </authorList>
    </citation>
    <scope>NUCLEOTIDE SEQUENCE</scope>
</reference>
<evidence type="ECO:0008006" key="4">
    <source>
        <dbReference type="Google" id="ProtNLM"/>
    </source>
</evidence>
<organism evidence="3">
    <name type="scientific">Salmonella phage FSL SP-107</name>
    <dbReference type="NCBI Taxonomy" id="1173772"/>
    <lineage>
        <taxon>Viruses</taxon>
        <taxon>Duplodnaviria</taxon>
        <taxon>Heunggongvirae</taxon>
        <taxon>Uroviricota</taxon>
        <taxon>Caudoviricetes</taxon>
        <taxon>Andersonviridae</taxon>
        <taxon>Ounavirinae</taxon>
        <taxon>Felixounavirus</taxon>
    </lineage>
</organism>
<dbReference type="SUPFAM" id="SSF88874">
    <property type="entry name" value="Receptor-binding domain of short tail fibre protein gp12"/>
    <property type="match status" value="1"/>
</dbReference>
<gene>
    <name evidence="3" type="ORF">SP107_00646</name>
</gene>
<dbReference type="InterPro" id="IPR022246">
    <property type="entry name" value="Phage_T7_Gp17_C"/>
</dbReference>
<protein>
    <recommendedName>
        <fullName evidence="4">Tail fibers protein</fullName>
    </recommendedName>
</protein>
<proteinExistence type="predicted"/>
<dbReference type="EMBL" id="KC139641">
    <property type="protein sequence ID" value="AGF89489.1"/>
    <property type="molecule type" value="Genomic_DNA"/>
</dbReference>
<evidence type="ECO:0000259" key="1">
    <source>
        <dbReference type="Pfam" id="PF12604"/>
    </source>
</evidence>
<name>S4TR17_9CAUD</name>
<feature type="domain" description="Tail fibre protein gp37 trimerization region" evidence="2">
    <location>
        <begin position="159"/>
        <end position="247"/>
    </location>
</feature>
<feature type="domain" description="Bacteriophage T7 Gp17 C-terminal" evidence="1">
    <location>
        <begin position="484"/>
        <end position="583"/>
    </location>
</feature>
<feature type="domain" description="Tail fibre protein gp37 trimerization region" evidence="2">
    <location>
        <begin position="379"/>
        <end position="464"/>
    </location>
</feature>
<evidence type="ECO:0000259" key="2">
    <source>
        <dbReference type="Pfam" id="PF20744"/>
    </source>
</evidence>
<feature type="non-terminal residue" evidence="3">
    <location>
        <position position="678"/>
    </location>
</feature>
<dbReference type="InterPro" id="IPR048388">
    <property type="entry name" value="Gp37_trimer"/>
</dbReference>
<dbReference type="Gene3D" id="6.20.80.10">
    <property type="match status" value="3"/>
</dbReference>
<sequence>MADYKLSELNSIDTIRSDDLLHVRVKKRPEMLGDEDRRMTYQDFLASFKLERFVQIAGSTMTGDLGIVKLLYGGKAVFDPTGSSEITMGDVLKTFKLNANGLKLTIADASRSATVYHTLNKPSPNELGMRTNEENDARYARLAVTNTFFGTQNIQGDVNLLRLRNQNANNAQYIEGVDLDGSARWLVGISKNGSDSVQLYNNKYDSALTIASNISANKSLAITGQVQPSDFSNLDARYFTQTAANQRFAQLTGNNTFSGSNTFTNFVIKKNANAITIQNVDTTSALYIQARKADGANKWYIGNDVDENTVNIYNYLAKTKISLGNTISMSKTVQIAGQVQPSDWTNIDSRYIPAATLSTIARTNAQNTFNGAQTIVSDGEGLVIKNSTQNRPLYIRGKDAANVSRWWLGVGDPNSTDVALNNSFSGTQLILGNSSASINKTLTLAGQIQPSDFSNLDARYYVKSETDAKYFWSAVRETVRAEDGGVAWNKPSGIYLEMLKGGGSNRLVSHMFVNTGASTPAAQLMFDYRNGGMWYRTARDAHGFEQDWAKVYTEAQKPTPSEIGAYTKAETDQKIAQAVSDSTDLNKIYPVGIVTWFNSNVNPNTALPGLTWTYLNNGVGRTIRVAAANGSDVATTGGSDSVTLAVGNLPSHTHSFSATTSSFDYGTKTTNTTGAHTH</sequence>
<evidence type="ECO:0000313" key="3">
    <source>
        <dbReference type="EMBL" id="AGF89489.1"/>
    </source>
</evidence>
<accession>S4TR17</accession>
<feature type="domain" description="Tail fibre protein gp37 trimerization region" evidence="2">
    <location>
        <begin position="274"/>
        <end position="354"/>
    </location>
</feature>
<dbReference type="Pfam" id="PF12604">
    <property type="entry name" value="gp37_C"/>
    <property type="match status" value="1"/>
</dbReference>
<dbReference type="Pfam" id="PF20744">
    <property type="entry name" value="gp37_trimer"/>
    <property type="match status" value="3"/>
</dbReference>